<feature type="compositionally biased region" description="Low complexity" evidence="3">
    <location>
        <begin position="136"/>
        <end position="148"/>
    </location>
</feature>
<feature type="domain" description="CSD" evidence="4">
    <location>
        <begin position="9"/>
        <end position="87"/>
    </location>
</feature>
<name>A0A6C0I3T7_9ZZZZ</name>
<evidence type="ECO:0000256" key="3">
    <source>
        <dbReference type="SAM" id="MobiDB-lite"/>
    </source>
</evidence>
<dbReference type="Gene3D" id="2.40.50.140">
    <property type="entry name" value="Nucleic acid-binding proteins"/>
    <property type="match status" value="1"/>
</dbReference>
<dbReference type="PANTHER" id="PTHR46109:SF1">
    <property type="entry name" value="PROTEIN LIN-28 HOMOLOG"/>
    <property type="match status" value="1"/>
</dbReference>
<dbReference type="InterPro" id="IPR051373">
    <property type="entry name" value="Lin-28_RNA-binding"/>
</dbReference>
<proteinExistence type="predicted"/>
<dbReference type="EMBL" id="MN740079">
    <property type="protein sequence ID" value="QHT87016.1"/>
    <property type="molecule type" value="Genomic_DNA"/>
</dbReference>
<dbReference type="GO" id="GO:0005634">
    <property type="term" value="C:nucleus"/>
    <property type="evidence" value="ECO:0007669"/>
    <property type="project" value="TreeGrafter"/>
</dbReference>
<dbReference type="AlphaFoldDB" id="A0A6C0I3T7"/>
<dbReference type="GO" id="GO:0005737">
    <property type="term" value="C:cytoplasm"/>
    <property type="evidence" value="ECO:0007669"/>
    <property type="project" value="UniProtKB-SubCell"/>
</dbReference>
<evidence type="ECO:0000313" key="5">
    <source>
        <dbReference type="EMBL" id="QHT87016.1"/>
    </source>
</evidence>
<dbReference type="SMART" id="SM00357">
    <property type="entry name" value="CSP"/>
    <property type="match status" value="1"/>
</dbReference>
<feature type="region of interest" description="Disordered" evidence="3">
    <location>
        <begin position="96"/>
        <end position="174"/>
    </location>
</feature>
<feature type="compositionally biased region" description="Acidic residues" evidence="3">
    <location>
        <begin position="115"/>
        <end position="124"/>
    </location>
</feature>
<dbReference type="GO" id="GO:0003729">
    <property type="term" value="F:mRNA binding"/>
    <property type="evidence" value="ECO:0007669"/>
    <property type="project" value="TreeGrafter"/>
</dbReference>
<dbReference type="PANTHER" id="PTHR46109">
    <property type="entry name" value="PROTEIN LIN-28"/>
    <property type="match status" value="1"/>
</dbReference>
<accession>A0A6C0I3T7</accession>
<dbReference type="InterPro" id="IPR011129">
    <property type="entry name" value="CSD"/>
</dbReference>
<reference evidence="5" key="1">
    <citation type="journal article" date="2020" name="Nature">
        <title>Giant virus diversity and host interactions through global metagenomics.</title>
        <authorList>
            <person name="Schulz F."/>
            <person name="Roux S."/>
            <person name="Paez-Espino D."/>
            <person name="Jungbluth S."/>
            <person name="Walsh D.A."/>
            <person name="Denef V.J."/>
            <person name="McMahon K.D."/>
            <person name="Konstantinidis K.T."/>
            <person name="Eloe-Fadrosh E.A."/>
            <person name="Kyrpides N.C."/>
            <person name="Woyke T."/>
        </authorList>
    </citation>
    <scope>NUCLEOTIDE SEQUENCE</scope>
    <source>
        <strain evidence="5">GVMAG-M-3300023184-18</strain>
    </source>
</reference>
<evidence type="ECO:0000259" key="4">
    <source>
        <dbReference type="PROSITE" id="PS51857"/>
    </source>
</evidence>
<sequence>MATVASGQKMAGCVKWFNMKTGFGFLTVVRGGGSGELKVGSEVFVHHSNVKVQEEQYRFLVQGEYVEFDVSNVANGQHSCQATNVTGMFGGKLMCETRNDARQSSSSQQQGGRGDDEEGDDAGDGDAYVPVLRRTASSAAPSSSSSSSFKTRGGASGGRGDDAPRTRGRGGGRS</sequence>
<dbReference type="Pfam" id="PF00313">
    <property type="entry name" value="CSD"/>
    <property type="match status" value="1"/>
</dbReference>
<organism evidence="5">
    <name type="scientific">viral metagenome</name>
    <dbReference type="NCBI Taxonomy" id="1070528"/>
    <lineage>
        <taxon>unclassified sequences</taxon>
        <taxon>metagenomes</taxon>
        <taxon>organismal metagenomes</taxon>
    </lineage>
</organism>
<dbReference type="InterPro" id="IPR012340">
    <property type="entry name" value="NA-bd_OB-fold"/>
</dbReference>
<dbReference type="GO" id="GO:0031054">
    <property type="term" value="P:pre-miRNA processing"/>
    <property type="evidence" value="ECO:0007669"/>
    <property type="project" value="TreeGrafter"/>
</dbReference>
<comment type="subcellular location">
    <subcellularLocation>
        <location evidence="1">Cytoplasm</location>
    </subcellularLocation>
</comment>
<dbReference type="SUPFAM" id="SSF50249">
    <property type="entry name" value="Nucleic acid-binding proteins"/>
    <property type="match status" value="1"/>
</dbReference>
<dbReference type="InterPro" id="IPR002059">
    <property type="entry name" value="CSP_DNA-bd"/>
</dbReference>
<protein>
    <recommendedName>
        <fullName evidence="4">CSD domain-containing protein</fullName>
    </recommendedName>
</protein>
<evidence type="ECO:0000256" key="2">
    <source>
        <dbReference type="ARBA" id="ARBA00022490"/>
    </source>
</evidence>
<keyword evidence="2" id="KW-0963">Cytoplasm</keyword>
<dbReference type="PROSITE" id="PS51857">
    <property type="entry name" value="CSD_2"/>
    <property type="match status" value="1"/>
</dbReference>
<dbReference type="CDD" id="cd04458">
    <property type="entry name" value="CSP_CDS"/>
    <property type="match status" value="1"/>
</dbReference>
<evidence type="ECO:0000256" key="1">
    <source>
        <dbReference type="ARBA" id="ARBA00004496"/>
    </source>
</evidence>